<proteinExistence type="predicted"/>
<dbReference type="GeneID" id="38143674"/>
<feature type="transmembrane region" description="Helical" evidence="1">
    <location>
        <begin position="55"/>
        <end position="75"/>
    </location>
</feature>
<keyword evidence="3" id="KW-1185">Reference proteome</keyword>
<keyword evidence="1" id="KW-1133">Transmembrane helix</keyword>
<name>A0A3F3Q4Y6_9EURO</name>
<evidence type="ECO:0000313" key="2">
    <source>
        <dbReference type="EMBL" id="RDH34279.1"/>
    </source>
</evidence>
<gene>
    <name evidence="2" type="ORF">BDQ94DRAFT_24861</name>
</gene>
<protein>
    <submittedName>
        <fullName evidence="2">Uncharacterized protein</fullName>
    </submittedName>
</protein>
<reference evidence="2 3" key="1">
    <citation type="submission" date="2018-07" db="EMBL/GenBank/DDBJ databases">
        <title>The genomes of Aspergillus section Nigri reveals drivers in fungal speciation.</title>
        <authorList>
            <consortium name="DOE Joint Genome Institute"/>
            <person name="Vesth T.C."/>
            <person name="Nybo J."/>
            <person name="Theobald S."/>
            <person name="Brandl J."/>
            <person name="Frisvad J.C."/>
            <person name="Nielsen K.F."/>
            <person name="Lyhne E.K."/>
            <person name="Kogle M.E."/>
            <person name="Kuo A."/>
            <person name="Riley R."/>
            <person name="Clum A."/>
            <person name="Nolan M."/>
            <person name="Lipzen A."/>
            <person name="Salamov A."/>
            <person name="Henrissat B."/>
            <person name="Wiebenga A."/>
            <person name="De vries R.P."/>
            <person name="Grigoriev I.V."/>
            <person name="Mortensen U.H."/>
            <person name="Andersen M.R."/>
            <person name="Baker S.E."/>
        </authorList>
    </citation>
    <scope>NUCLEOTIDE SEQUENCE [LARGE SCALE GENOMIC DNA]</scope>
    <source>
        <strain evidence="2 3">CBS 139.54b</strain>
    </source>
</reference>
<organism evidence="2 3">
    <name type="scientific">Aspergillus welwitschiae</name>
    <dbReference type="NCBI Taxonomy" id="1341132"/>
    <lineage>
        <taxon>Eukaryota</taxon>
        <taxon>Fungi</taxon>
        <taxon>Dikarya</taxon>
        <taxon>Ascomycota</taxon>
        <taxon>Pezizomycotina</taxon>
        <taxon>Eurotiomycetes</taxon>
        <taxon>Eurotiomycetidae</taxon>
        <taxon>Eurotiales</taxon>
        <taxon>Aspergillaceae</taxon>
        <taxon>Aspergillus</taxon>
        <taxon>Aspergillus subgen. Circumdati</taxon>
    </lineage>
</organism>
<dbReference type="AlphaFoldDB" id="A0A3F3Q4Y6"/>
<sequence length="82" mass="9528">MKSHELRLFDETRLAFPAYHPSPSCEVVIGRLARHELTRGVGYSVSAGMLVRISFYLPLPFLPTFRIIFAAWMQWMRNLDTD</sequence>
<keyword evidence="1" id="KW-0472">Membrane</keyword>
<accession>A0A3F3Q4Y6</accession>
<dbReference type="EMBL" id="KZ852044">
    <property type="protein sequence ID" value="RDH34279.1"/>
    <property type="molecule type" value="Genomic_DNA"/>
</dbReference>
<evidence type="ECO:0000313" key="3">
    <source>
        <dbReference type="Proteomes" id="UP000253729"/>
    </source>
</evidence>
<keyword evidence="1" id="KW-0812">Transmembrane</keyword>
<dbReference type="Proteomes" id="UP000253729">
    <property type="component" value="Unassembled WGS sequence"/>
</dbReference>
<evidence type="ECO:0000256" key="1">
    <source>
        <dbReference type="SAM" id="Phobius"/>
    </source>
</evidence>
<dbReference type="RefSeq" id="XP_026627301.1">
    <property type="nucleotide sequence ID" value="XM_026775318.1"/>
</dbReference>